<protein>
    <submittedName>
        <fullName evidence="6">Biotin transport system permease protein</fullName>
    </submittedName>
</protein>
<evidence type="ECO:0000313" key="6">
    <source>
        <dbReference type="EMBL" id="NYG99974.1"/>
    </source>
</evidence>
<feature type="transmembrane region" description="Helical" evidence="5">
    <location>
        <begin position="12"/>
        <end position="33"/>
    </location>
</feature>
<sequence>MISLYRAGTSPLHRAPAGLKLVLLALLGIGFSLMPRQPIGLGLALAGGGLLLVVALFALGGLAGRPLLRQLWSTRWIVMAMAVTQLIFLTPGDAAVNTVRVVAIVLLAGLLSLTTRSSDLLSALETALGPLRRIGVDPGRVGLTLSLAITMVPVIGALAQRVREAQRARGVRLGFRAVVPLLVLALRHADDVADALTARGVD</sequence>
<keyword evidence="2 5" id="KW-0812">Transmembrane</keyword>
<dbReference type="PANTHER" id="PTHR33514">
    <property type="entry name" value="PROTEIN ABCI12, CHLOROPLASTIC"/>
    <property type="match status" value="1"/>
</dbReference>
<dbReference type="AlphaFoldDB" id="A0A852YF98"/>
<evidence type="ECO:0000256" key="3">
    <source>
        <dbReference type="ARBA" id="ARBA00022989"/>
    </source>
</evidence>
<accession>A0A852YF98</accession>
<proteinExistence type="predicted"/>
<dbReference type="PANTHER" id="PTHR33514:SF13">
    <property type="entry name" value="PROTEIN ABCI12, CHLOROPLASTIC"/>
    <property type="match status" value="1"/>
</dbReference>
<evidence type="ECO:0000256" key="2">
    <source>
        <dbReference type="ARBA" id="ARBA00022692"/>
    </source>
</evidence>
<comment type="subcellular location">
    <subcellularLocation>
        <location evidence="1">Membrane</location>
        <topology evidence="1">Multi-pass membrane protein</topology>
    </subcellularLocation>
</comment>
<keyword evidence="7" id="KW-1185">Reference proteome</keyword>
<gene>
    <name evidence="6" type="ORF">BJ979_002600</name>
</gene>
<dbReference type="Pfam" id="PF02361">
    <property type="entry name" value="CbiQ"/>
    <property type="match status" value="1"/>
</dbReference>
<evidence type="ECO:0000256" key="5">
    <source>
        <dbReference type="SAM" id="Phobius"/>
    </source>
</evidence>
<feature type="transmembrane region" description="Helical" evidence="5">
    <location>
        <begin position="141"/>
        <end position="159"/>
    </location>
</feature>
<dbReference type="EMBL" id="JACBZY010000001">
    <property type="protein sequence ID" value="NYG99974.1"/>
    <property type="molecule type" value="Genomic_DNA"/>
</dbReference>
<keyword evidence="3 5" id="KW-1133">Transmembrane helix</keyword>
<feature type="transmembrane region" description="Helical" evidence="5">
    <location>
        <begin position="94"/>
        <end position="113"/>
    </location>
</feature>
<reference evidence="6 7" key="1">
    <citation type="submission" date="2020-07" db="EMBL/GenBank/DDBJ databases">
        <title>Sequencing the genomes of 1000 actinobacteria strains.</title>
        <authorList>
            <person name="Klenk H.-P."/>
        </authorList>
    </citation>
    <scope>NUCLEOTIDE SEQUENCE [LARGE SCALE GENOMIC DNA]</scope>
    <source>
        <strain evidence="6 7">DSM 23141</strain>
    </source>
</reference>
<evidence type="ECO:0000256" key="4">
    <source>
        <dbReference type="ARBA" id="ARBA00023136"/>
    </source>
</evidence>
<dbReference type="CDD" id="cd16914">
    <property type="entry name" value="EcfT"/>
    <property type="match status" value="1"/>
</dbReference>
<dbReference type="Proteomes" id="UP000553888">
    <property type="component" value="Unassembled WGS sequence"/>
</dbReference>
<evidence type="ECO:0000313" key="7">
    <source>
        <dbReference type="Proteomes" id="UP000553888"/>
    </source>
</evidence>
<organism evidence="6 7">
    <name type="scientific">Schumannella luteola</name>
    <dbReference type="NCBI Taxonomy" id="472059"/>
    <lineage>
        <taxon>Bacteria</taxon>
        <taxon>Bacillati</taxon>
        <taxon>Actinomycetota</taxon>
        <taxon>Actinomycetes</taxon>
        <taxon>Micrococcales</taxon>
        <taxon>Microbacteriaceae</taxon>
        <taxon>Schumannella</taxon>
    </lineage>
</organism>
<dbReference type="RefSeq" id="WP_179568517.1">
    <property type="nucleotide sequence ID" value="NZ_JACBZY010000001.1"/>
</dbReference>
<name>A0A852YF98_9MICO</name>
<comment type="caution">
    <text evidence="6">The sequence shown here is derived from an EMBL/GenBank/DDBJ whole genome shotgun (WGS) entry which is preliminary data.</text>
</comment>
<evidence type="ECO:0000256" key="1">
    <source>
        <dbReference type="ARBA" id="ARBA00004141"/>
    </source>
</evidence>
<feature type="transmembrane region" description="Helical" evidence="5">
    <location>
        <begin position="39"/>
        <end position="59"/>
    </location>
</feature>
<dbReference type="GO" id="GO:0005886">
    <property type="term" value="C:plasma membrane"/>
    <property type="evidence" value="ECO:0007669"/>
    <property type="project" value="TreeGrafter"/>
</dbReference>
<keyword evidence="4 5" id="KW-0472">Membrane</keyword>
<feature type="transmembrane region" description="Helical" evidence="5">
    <location>
        <begin position="71"/>
        <end position="88"/>
    </location>
</feature>
<dbReference type="InterPro" id="IPR003339">
    <property type="entry name" value="ABC/ECF_trnsptr_transmembrane"/>
</dbReference>